<dbReference type="InterPro" id="IPR041419">
    <property type="entry name" value="TnsE_C"/>
</dbReference>
<sequence length="537" mass="61199">MIGDSVTTIKGFDDDVTIVHIGDFFRYNNVSYWSIGLWCSPVQEKRYTRLSNLPLLSRGKQLKGRKTSRRIDRVFTFEPGYQLHDCKLSEFPELSTYDSVKTKDGLQNAFYFAENWETIVLPQLELARAIFLVNSYLCRACLSSESLSLEFDVQPVSEDNHINIHVLKTSTFPKTAFDQSGTKQLLAWLLTDPSALSSYQSIYRHFQANHEIKGSLESWCFSFEPPPMTNWQLHVRGRYDHSKMYYLIEEIIGIEFDVHMPASVAFINPDFVKNESNDEGARSGTGGTDWQSSDEEFVVDDDQSASDKNETLVLEDDLSWVRFKKTCDVYKQERVKDTNKLIIDELAEKQAGREVSTDEPYQGGTLPSADVGGKQDVTDRERQFASRFQSFDHMLHVLQVKHQCSILDHETLSLPKVGRSVQHQLSGGSPRAIKAVRLRHKSVEVILLEVDTSDGIKMLSTKMIFGSDELDWMEQFTQIRKGVVSKSISWPNELLDGLYGEGYHIGINHPKHQGAEAGNIPLESIESWAMRFAQYFG</sequence>
<proteinExistence type="predicted"/>
<feature type="domain" description="TnsE C-terminal" evidence="2">
    <location>
        <begin position="386"/>
        <end position="532"/>
    </location>
</feature>
<evidence type="ECO:0000313" key="4">
    <source>
        <dbReference type="Proteomes" id="UP000294832"/>
    </source>
</evidence>
<evidence type="ECO:0000313" key="3">
    <source>
        <dbReference type="EMBL" id="TCN86836.1"/>
    </source>
</evidence>
<reference evidence="3 4" key="1">
    <citation type="submission" date="2019-03" db="EMBL/GenBank/DDBJ databases">
        <title>Freshwater and sediment microbial communities from various areas in North America, analyzing microbe dynamics in response to fracking.</title>
        <authorList>
            <person name="Lamendella R."/>
        </authorList>
    </citation>
    <scope>NUCLEOTIDE SEQUENCE [LARGE SCALE GENOMIC DNA]</scope>
    <source>
        <strain evidence="3 4">74A</strain>
    </source>
</reference>
<dbReference type="Proteomes" id="UP000294832">
    <property type="component" value="Unassembled WGS sequence"/>
</dbReference>
<dbReference type="PIRSF" id="PIRSF004567">
    <property type="entry name" value="Transposition_TnsE"/>
    <property type="match status" value="1"/>
</dbReference>
<dbReference type="AlphaFoldDB" id="A0A4R2FD34"/>
<gene>
    <name evidence="3" type="ORF">EDC91_106111</name>
</gene>
<accession>A0A4R2FD34</accession>
<dbReference type="Pfam" id="PF18623">
    <property type="entry name" value="TnsE_C"/>
    <property type="match status" value="1"/>
</dbReference>
<keyword evidence="4" id="KW-1185">Reference proteome</keyword>
<comment type="caution">
    <text evidence="3">The sequence shown here is derived from an EMBL/GenBank/DDBJ whole genome shotgun (WGS) entry which is preliminary data.</text>
</comment>
<feature type="compositionally biased region" description="Acidic residues" evidence="1">
    <location>
        <begin position="292"/>
        <end position="304"/>
    </location>
</feature>
<organism evidence="3 4">
    <name type="scientific">Shewanella fodinae</name>
    <dbReference type="NCBI Taxonomy" id="552357"/>
    <lineage>
        <taxon>Bacteria</taxon>
        <taxon>Pseudomonadati</taxon>
        <taxon>Pseudomonadota</taxon>
        <taxon>Gammaproteobacteria</taxon>
        <taxon>Alteromonadales</taxon>
        <taxon>Shewanellaceae</taxon>
        <taxon>Shewanella</taxon>
    </lineage>
</organism>
<dbReference type="EMBL" id="SLWF01000006">
    <property type="protein sequence ID" value="TCN86836.1"/>
    <property type="molecule type" value="Genomic_DNA"/>
</dbReference>
<dbReference type="InterPro" id="IPR016421">
    <property type="entry name" value="Transposition_TnsE"/>
</dbReference>
<evidence type="ECO:0000259" key="2">
    <source>
        <dbReference type="Pfam" id="PF18623"/>
    </source>
</evidence>
<feature type="region of interest" description="Disordered" evidence="1">
    <location>
        <begin position="277"/>
        <end position="304"/>
    </location>
</feature>
<feature type="region of interest" description="Disordered" evidence="1">
    <location>
        <begin position="353"/>
        <end position="376"/>
    </location>
</feature>
<evidence type="ECO:0000256" key="1">
    <source>
        <dbReference type="SAM" id="MobiDB-lite"/>
    </source>
</evidence>
<protein>
    <recommendedName>
        <fullName evidence="2">TnsE C-terminal domain-containing protein</fullName>
    </recommendedName>
</protein>
<name>A0A4R2FD34_9GAMM</name>